<reference evidence="3" key="1">
    <citation type="journal article" date="2017" name="Genome Announc.">
        <title>Complete Genome Sequence of Mycobacterium stephanolepidis.</title>
        <authorList>
            <person name="Fukano H."/>
            <person name="Yoshida M."/>
            <person name="Katayama Y."/>
            <person name="Omatsu T."/>
            <person name="Mizutani T."/>
            <person name="Kurata O."/>
            <person name="Wada S."/>
            <person name="Hoshino Y."/>
        </authorList>
    </citation>
    <scope>NUCLEOTIDE SEQUENCE [LARGE SCALE GENOMIC DNA]</scope>
    <source>
        <strain evidence="3">NJB0901</strain>
    </source>
</reference>
<reference evidence="2 3" key="2">
    <citation type="journal article" date="2017" name="Int. J. Syst. Evol. Microbiol.">
        <title>Mycobacterium stephanolepidis sp. nov., a rapidly growing species related to Mycobacterium chelonae, isolated from marine teleost fish, Stephanolepis cirrhifer.</title>
        <authorList>
            <person name="Fukano H."/>
            <person name="Wada S."/>
            <person name="Kurata O."/>
            <person name="Katayama K."/>
            <person name="Fujiwara N."/>
            <person name="Hoshino Y."/>
        </authorList>
    </citation>
    <scope>NUCLEOTIDE SEQUENCE [LARGE SCALE GENOMIC DNA]</scope>
    <source>
        <strain evidence="2 3">NJB0901</strain>
    </source>
</reference>
<accession>A0A1Z4F1Y2</accession>
<keyword evidence="1" id="KW-0812">Transmembrane</keyword>
<feature type="transmembrane region" description="Helical" evidence="1">
    <location>
        <begin position="21"/>
        <end position="43"/>
    </location>
</feature>
<gene>
    <name evidence="2" type="ORF">MSTE_03901</name>
</gene>
<proteinExistence type="predicted"/>
<name>A0A1Z4F1Y2_9MYCO</name>
<organism evidence="2 3">
    <name type="scientific">[Mycobacterium] stephanolepidis</name>
    <dbReference type="NCBI Taxonomy" id="1520670"/>
    <lineage>
        <taxon>Bacteria</taxon>
        <taxon>Bacillati</taxon>
        <taxon>Actinomycetota</taxon>
        <taxon>Actinomycetes</taxon>
        <taxon>Mycobacteriales</taxon>
        <taxon>Mycobacteriaceae</taxon>
        <taxon>Mycobacteroides</taxon>
    </lineage>
</organism>
<evidence type="ECO:0000313" key="2">
    <source>
        <dbReference type="EMBL" id="BAX99199.1"/>
    </source>
</evidence>
<evidence type="ECO:0000313" key="3">
    <source>
        <dbReference type="Proteomes" id="UP000217954"/>
    </source>
</evidence>
<dbReference type="KEGG" id="mste:MSTE_03901"/>
<evidence type="ECO:0008006" key="4">
    <source>
        <dbReference type="Google" id="ProtNLM"/>
    </source>
</evidence>
<sequence>MIKQALIWLRGQFQRAQLKHLWQAGTVAVLSAAAAFGGLGAAATMKPVSIGHEYDNGPLRILARSLAVECNEAELPPLMGYDIRQGKVALVFRVAIENLVGEDVSFGGGDNTRVFELQPTEPEGSYGGVFPDGATQNAANIAARMTINASVIWMLSPKVLAERSTMQVVIRDLEKSVRTLIPASTWFPTVRETGGLLTVPSRSC</sequence>
<dbReference type="Proteomes" id="UP000217954">
    <property type="component" value="Chromosome"/>
</dbReference>
<evidence type="ECO:0000256" key="1">
    <source>
        <dbReference type="SAM" id="Phobius"/>
    </source>
</evidence>
<dbReference type="AlphaFoldDB" id="A0A1Z4F1Y2"/>
<protein>
    <recommendedName>
        <fullName evidence="4">DUF4352 domain-containing protein</fullName>
    </recommendedName>
</protein>
<keyword evidence="1" id="KW-1133">Transmembrane helix</keyword>
<keyword evidence="1" id="KW-0472">Membrane</keyword>
<keyword evidence="3" id="KW-1185">Reference proteome</keyword>
<dbReference type="EMBL" id="AP018165">
    <property type="protein sequence ID" value="BAX99199.1"/>
    <property type="molecule type" value="Genomic_DNA"/>
</dbReference>